<accession>A0ABT7MUT8</accession>
<gene>
    <name evidence="2" type="ORF">QSV35_02615</name>
</gene>
<comment type="caution">
    <text evidence="2">The sequence shown here is derived from an EMBL/GenBank/DDBJ whole genome shotgun (WGS) entry which is preliminary data.</text>
</comment>
<name>A0ABT7MUT8_9MICO</name>
<evidence type="ECO:0000256" key="1">
    <source>
        <dbReference type="SAM" id="SignalP"/>
    </source>
</evidence>
<protein>
    <submittedName>
        <fullName evidence="2">Uncharacterized protein</fullName>
    </submittedName>
</protein>
<keyword evidence="1" id="KW-0732">Signal</keyword>
<organism evidence="2 3">
    <name type="scientific">Microbacterium candidum</name>
    <dbReference type="NCBI Taxonomy" id="3041922"/>
    <lineage>
        <taxon>Bacteria</taxon>
        <taxon>Bacillati</taxon>
        <taxon>Actinomycetota</taxon>
        <taxon>Actinomycetes</taxon>
        <taxon>Micrococcales</taxon>
        <taxon>Microbacteriaceae</taxon>
        <taxon>Microbacterium</taxon>
    </lineage>
</organism>
<reference evidence="2 3" key="1">
    <citation type="submission" date="2023-06" db="EMBL/GenBank/DDBJ databases">
        <title>Microbacterium sp. nov., isolated from a waste landfill.</title>
        <authorList>
            <person name="Wen W."/>
        </authorList>
    </citation>
    <scope>NUCLEOTIDE SEQUENCE [LARGE SCALE GENOMIC DNA]</scope>
    <source>
        <strain evidence="2 3">ASV49</strain>
    </source>
</reference>
<dbReference type="EMBL" id="JASXSZ010000001">
    <property type="protein sequence ID" value="MDL9978215.1"/>
    <property type="molecule type" value="Genomic_DNA"/>
</dbReference>
<dbReference type="Proteomes" id="UP001235064">
    <property type="component" value="Unassembled WGS sequence"/>
</dbReference>
<feature type="chain" id="PRO_5046194065" evidence="1">
    <location>
        <begin position="18"/>
        <end position="141"/>
    </location>
</feature>
<dbReference type="InterPro" id="IPR006121">
    <property type="entry name" value="HMA_dom"/>
</dbReference>
<keyword evidence="3" id="KW-1185">Reference proteome</keyword>
<feature type="signal peptide" evidence="1">
    <location>
        <begin position="1"/>
        <end position="17"/>
    </location>
</feature>
<sequence>MAGVLATVLGLAGCASADPAPVRSALEAVPGVQSAQVVVGHPGAPWNTETLITLRIADGSAEPVEAAARAAIAGIAATDVAQHPVRLYFTTDAPAGSQTSFLRVGSDVLKPVARDLGLEEQRAVESLPLSPADIKRLAAEK</sequence>
<proteinExistence type="predicted"/>
<dbReference type="RefSeq" id="WP_286286421.1">
    <property type="nucleotide sequence ID" value="NZ_JASXSZ010000001.1"/>
</dbReference>
<dbReference type="CDD" id="cd00371">
    <property type="entry name" value="HMA"/>
    <property type="match status" value="1"/>
</dbReference>
<evidence type="ECO:0000313" key="2">
    <source>
        <dbReference type="EMBL" id="MDL9978215.1"/>
    </source>
</evidence>
<evidence type="ECO:0000313" key="3">
    <source>
        <dbReference type="Proteomes" id="UP001235064"/>
    </source>
</evidence>